<dbReference type="AlphaFoldDB" id="A0A1B6C1N4"/>
<dbReference type="EMBL" id="GEDC01029881">
    <property type="protein sequence ID" value="JAS07417.1"/>
    <property type="molecule type" value="Transcribed_RNA"/>
</dbReference>
<dbReference type="SUPFAM" id="SSF46938">
    <property type="entry name" value="CRAL/TRIO N-terminal domain"/>
    <property type="match status" value="1"/>
</dbReference>
<dbReference type="Pfam" id="PF00650">
    <property type="entry name" value="CRAL_TRIO"/>
    <property type="match status" value="1"/>
</dbReference>
<organism evidence="2">
    <name type="scientific">Clastoptera arizonana</name>
    <name type="common">Arizona spittle bug</name>
    <dbReference type="NCBI Taxonomy" id="38151"/>
    <lineage>
        <taxon>Eukaryota</taxon>
        <taxon>Metazoa</taxon>
        <taxon>Ecdysozoa</taxon>
        <taxon>Arthropoda</taxon>
        <taxon>Hexapoda</taxon>
        <taxon>Insecta</taxon>
        <taxon>Pterygota</taxon>
        <taxon>Neoptera</taxon>
        <taxon>Paraneoptera</taxon>
        <taxon>Hemiptera</taxon>
        <taxon>Auchenorrhyncha</taxon>
        <taxon>Cercopoidea</taxon>
        <taxon>Clastopteridae</taxon>
        <taxon>Clastoptera</taxon>
    </lineage>
</organism>
<proteinExistence type="predicted"/>
<dbReference type="InterPro" id="IPR001251">
    <property type="entry name" value="CRAL-TRIO_dom"/>
</dbReference>
<sequence>MPIKLHDTMKEAKLRVYKEFNMTSKGVAQDIVALKEWLLKQPHLPYIHGENVDKWLENYLVLNKNSLERTKENLDMYFSVRVLFPEVFAFRDPLHEQIRISCQCMGLVVLPKLTPEGRRVFIFSHLNDNVTKFESTMMFKRMSMIFDVFLQEGVDYIGLEVIVDSKHVCLGHLSKYNLSTLAKFVEFGSKAYPNRSKSIHVVNPWPMVDTGIALFKPFLPKKLQGRMVVHRSLEDLHRCIPKNILPEDLGGEEPSIRELNDAWHEKLISYREWFLFNEDVKSDEAKRVGKCRFEVPSDTFGNQGSFRKIEVD</sequence>
<dbReference type="InterPro" id="IPR036865">
    <property type="entry name" value="CRAL-TRIO_dom_sf"/>
</dbReference>
<reference evidence="2" key="1">
    <citation type="submission" date="2015-12" db="EMBL/GenBank/DDBJ databases">
        <title>De novo transcriptome assembly of four potential Pierce s Disease insect vectors from Arizona vineyards.</title>
        <authorList>
            <person name="Tassone E.E."/>
        </authorList>
    </citation>
    <scope>NUCLEOTIDE SEQUENCE</scope>
</reference>
<feature type="domain" description="CRAL-TRIO" evidence="1">
    <location>
        <begin position="109"/>
        <end position="257"/>
    </location>
</feature>
<dbReference type="Gene3D" id="3.40.525.10">
    <property type="entry name" value="CRAL-TRIO lipid binding domain"/>
    <property type="match status" value="1"/>
</dbReference>
<dbReference type="CDD" id="cd00170">
    <property type="entry name" value="SEC14"/>
    <property type="match status" value="1"/>
</dbReference>
<dbReference type="SUPFAM" id="SSF52087">
    <property type="entry name" value="CRAL/TRIO domain"/>
    <property type="match status" value="1"/>
</dbReference>
<accession>A0A1B6C1N4</accession>
<dbReference type="PRINTS" id="PR00180">
    <property type="entry name" value="CRETINALDHBP"/>
</dbReference>
<name>A0A1B6C1N4_9HEMI</name>
<evidence type="ECO:0000313" key="2">
    <source>
        <dbReference type="EMBL" id="JAS07417.1"/>
    </source>
</evidence>
<dbReference type="GO" id="GO:1902936">
    <property type="term" value="F:phosphatidylinositol bisphosphate binding"/>
    <property type="evidence" value="ECO:0007669"/>
    <property type="project" value="TreeGrafter"/>
</dbReference>
<evidence type="ECO:0000259" key="1">
    <source>
        <dbReference type="PROSITE" id="PS50191"/>
    </source>
</evidence>
<gene>
    <name evidence="2" type="ORF">g.7946</name>
</gene>
<dbReference type="SMART" id="SM00516">
    <property type="entry name" value="SEC14"/>
    <property type="match status" value="1"/>
</dbReference>
<dbReference type="PANTHER" id="PTHR10174">
    <property type="entry name" value="ALPHA-TOCOPHEROL TRANSFER PROTEIN-RELATED"/>
    <property type="match status" value="1"/>
</dbReference>
<dbReference type="GO" id="GO:0016020">
    <property type="term" value="C:membrane"/>
    <property type="evidence" value="ECO:0007669"/>
    <property type="project" value="TreeGrafter"/>
</dbReference>
<dbReference type="PROSITE" id="PS50191">
    <property type="entry name" value="CRAL_TRIO"/>
    <property type="match status" value="1"/>
</dbReference>
<protein>
    <recommendedName>
        <fullName evidence="1">CRAL-TRIO domain-containing protein</fullName>
    </recommendedName>
</protein>
<dbReference type="InterPro" id="IPR036273">
    <property type="entry name" value="CRAL/TRIO_N_dom_sf"/>
</dbReference>
<dbReference type="PANTHER" id="PTHR10174:SF224">
    <property type="entry name" value="RETINOL-BINDING PROTEIN PINTA"/>
    <property type="match status" value="1"/>
</dbReference>
<dbReference type="Gene3D" id="1.20.5.1200">
    <property type="entry name" value="Alpha-tocopherol transfer"/>
    <property type="match status" value="1"/>
</dbReference>